<dbReference type="EMBL" id="MWQA01000001">
    <property type="protein sequence ID" value="ORC07926.1"/>
    <property type="molecule type" value="Genomic_DNA"/>
</dbReference>
<name>A0A8E2LMY7_9MYCO</name>
<evidence type="ECO:0000313" key="2">
    <source>
        <dbReference type="EMBL" id="ORC07926.1"/>
    </source>
</evidence>
<reference evidence="2 3" key="1">
    <citation type="submission" date="2017-02" db="EMBL/GenBank/DDBJ databases">
        <title>Mycobacterium kansasii genomes.</title>
        <authorList>
            <person name="Borowka P."/>
            <person name="Strapagiel D."/>
            <person name="Marciniak B."/>
            <person name="Lach J."/>
            <person name="Bakula Z."/>
            <person name="Van Ingen J."/>
            <person name="Safianowska A."/>
            <person name="Brzostek A."/>
            <person name="Dziadek J."/>
            <person name="Jagielski T."/>
        </authorList>
    </citation>
    <scope>NUCLEOTIDE SEQUENCE [LARGE SCALE GENOMIC DNA]</scope>
    <source>
        <strain evidence="2 3">12MK</strain>
    </source>
</reference>
<dbReference type="AlphaFoldDB" id="A0A8E2LMY7"/>
<feature type="compositionally biased region" description="Basic and acidic residues" evidence="1">
    <location>
        <begin position="51"/>
        <end position="62"/>
    </location>
</feature>
<comment type="caution">
    <text evidence="2">The sequence shown here is derived from an EMBL/GenBank/DDBJ whole genome shotgun (WGS) entry which is preliminary data.</text>
</comment>
<evidence type="ECO:0000313" key="3">
    <source>
        <dbReference type="Proteomes" id="UP000192335"/>
    </source>
</evidence>
<protein>
    <submittedName>
        <fullName evidence="2">Uncharacterized protein</fullName>
    </submittedName>
</protein>
<feature type="region of interest" description="Disordered" evidence="1">
    <location>
        <begin position="37"/>
        <end position="77"/>
    </location>
</feature>
<organism evidence="2 3">
    <name type="scientific">Mycobacterium persicum</name>
    <dbReference type="NCBI Taxonomy" id="1487726"/>
    <lineage>
        <taxon>Bacteria</taxon>
        <taxon>Bacillati</taxon>
        <taxon>Actinomycetota</taxon>
        <taxon>Actinomycetes</taxon>
        <taxon>Mycobacteriales</taxon>
        <taxon>Mycobacteriaceae</taxon>
        <taxon>Mycobacterium</taxon>
    </lineage>
</organism>
<sequence length="77" mass="8287">MQLSAKEETDLAGSAVRDVADNVDVAGCAATQRMSSVDRIDNPVTTSQAGEQRDASLSRIDGHNGCPPTEEQVWRRD</sequence>
<dbReference type="Proteomes" id="UP000192335">
    <property type="component" value="Unassembled WGS sequence"/>
</dbReference>
<gene>
    <name evidence="2" type="ORF">B4U45_16310</name>
</gene>
<accession>A0A8E2LMY7</accession>
<proteinExistence type="predicted"/>
<evidence type="ECO:0000256" key="1">
    <source>
        <dbReference type="SAM" id="MobiDB-lite"/>
    </source>
</evidence>